<reference evidence="1" key="1">
    <citation type="submission" date="2013-11" db="EMBL/GenBank/DDBJ databases">
        <title>Genome sequence of the fusiform rust pathogen reveals effectors for host alternation and coevolution with pine.</title>
        <authorList>
            <consortium name="DOE Joint Genome Institute"/>
            <person name="Smith K."/>
            <person name="Pendleton A."/>
            <person name="Kubisiak T."/>
            <person name="Anderson C."/>
            <person name="Salamov A."/>
            <person name="Aerts A."/>
            <person name="Riley R."/>
            <person name="Clum A."/>
            <person name="Lindquist E."/>
            <person name="Ence D."/>
            <person name="Campbell M."/>
            <person name="Kronenberg Z."/>
            <person name="Feau N."/>
            <person name="Dhillon B."/>
            <person name="Hamelin R."/>
            <person name="Burleigh J."/>
            <person name="Smith J."/>
            <person name="Yandell M."/>
            <person name="Nelson C."/>
            <person name="Grigoriev I."/>
            <person name="Davis J."/>
        </authorList>
    </citation>
    <scope>NUCLEOTIDE SEQUENCE</scope>
    <source>
        <strain evidence="1">G11</strain>
    </source>
</reference>
<dbReference type="AlphaFoldDB" id="A0A9P6ND38"/>
<dbReference type="Proteomes" id="UP000886653">
    <property type="component" value="Unassembled WGS sequence"/>
</dbReference>
<accession>A0A9P6ND38</accession>
<proteinExistence type="predicted"/>
<comment type="caution">
    <text evidence="1">The sequence shown here is derived from an EMBL/GenBank/DDBJ whole genome shotgun (WGS) entry which is preliminary data.</text>
</comment>
<gene>
    <name evidence="1" type="ORF">CROQUDRAFT_659955</name>
</gene>
<sequence>MTPTAYDCFIHECFIDSQQMIYLNFIQQNPKLKLKKESTPKTWHDSNTLGAKEIFKRSQQWSIHMKSTTKQTFKNSQVNSQRVLQTGKAACARSSF</sequence>
<dbReference type="EMBL" id="MU167294">
    <property type="protein sequence ID" value="KAG0144506.1"/>
    <property type="molecule type" value="Genomic_DNA"/>
</dbReference>
<evidence type="ECO:0000313" key="1">
    <source>
        <dbReference type="EMBL" id="KAG0144506.1"/>
    </source>
</evidence>
<protein>
    <submittedName>
        <fullName evidence="1">Uncharacterized protein</fullName>
    </submittedName>
</protein>
<name>A0A9P6ND38_9BASI</name>
<organism evidence="1 2">
    <name type="scientific">Cronartium quercuum f. sp. fusiforme G11</name>
    <dbReference type="NCBI Taxonomy" id="708437"/>
    <lineage>
        <taxon>Eukaryota</taxon>
        <taxon>Fungi</taxon>
        <taxon>Dikarya</taxon>
        <taxon>Basidiomycota</taxon>
        <taxon>Pucciniomycotina</taxon>
        <taxon>Pucciniomycetes</taxon>
        <taxon>Pucciniales</taxon>
        <taxon>Coleosporiaceae</taxon>
        <taxon>Cronartium</taxon>
    </lineage>
</organism>
<keyword evidence="2" id="KW-1185">Reference proteome</keyword>
<evidence type="ECO:0000313" key="2">
    <source>
        <dbReference type="Proteomes" id="UP000886653"/>
    </source>
</evidence>